<sequence length="148" mass="15604">MDRREFLTWMGVGGMASYLPVALIACSPKTTKSESPTPSVSADGFQPVGKVADLDKNGQILNKEFPGGAVLVVRNPDGNNAIAAVNPTCSHAGCFVAWKADQKQFVCPCHDSKFTIDGKVVQGPAKKPLPTYEAKLAGDSIVVKGSKI</sequence>
<evidence type="ECO:0000256" key="1">
    <source>
        <dbReference type="ARBA" id="ARBA00022714"/>
    </source>
</evidence>
<reference evidence="8" key="1">
    <citation type="submission" date="2022-06" db="EMBL/GenBank/DDBJ databases">
        <title>New cyanobacteria of genus Symplocastrum in benthos of Lake Baikal.</title>
        <authorList>
            <person name="Sorokovikova E."/>
            <person name="Tikhonova I."/>
            <person name="Krasnopeev A."/>
            <person name="Evseev P."/>
            <person name="Gladkikh A."/>
            <person name="Belykh O."/>
        </authorList>
    </citation>
    <scope>NUCLEOTIDE SEQUENCE</scope>
    <source>
        <strain evidence="8">BBK-W-15</strain>
    </source>
</reference>
<evidence type="ECO:0000256" key="3">
    <source>
        <dbReference type="ARBA" id="ARBA00023004"/>
    </source>
</evidence>
<dbReference type="EMBL" id="JAMZMM010000465">
    <property type="protein sequence ID" value="MCP2732045.1"/>
    <property type="molecule type" value="Genomic_DNA"/>
</dbReference>
<accession>A0AAE3KQ00</accession>
<comment type="cofactor">
    <cofactor evidence="6">
        <name>[2Fe-2S] cluster</name>
        <dbReference type="ChEBI" id="CHEBI:190135"/>
    </cofactor>
</comment>
<keyword evidence="1" id="KW-0001">2Fe-2S</keyword>
<keyword evidence="9" id="KW-1185">Reference proteome</keyword>
<evidence type="ECO:0000256" key="4">
    <source>
        <dbReference type="ARBA" id="ARBA00023014"/>
    </source>
</evidence>
<dbReference type="Gene3D" id="2.102.10.10">
    <property type="entry name" value="Rieske [2Fe-2S] iron-sulphur domain"/>
    <property type="match status" value="1"/>
</dbReference>
<keyword evidence="5" id="KW-1015">Disulfide bond</keyword>
<keyword evidence="4" id="KW-0411">Iron-sulfur</keyword>
<dbReference type="GO" id="GO:0016705">
    <property type="term" value="F:oxidoreductase activity, acting on paired donors, with incorporation or reduction of molecular oxygen"/>
    <property type="evidence" value="ECO:0007669"/>
    <property type="project" value="UniProtKB-ARBA"/>
</dbReference>
<dbReference type="Proteomes" id="UP001204953">
    <property type="component" value="Unassembled WGS sequence"/>
</dbReference>
<dbReference type="RefSeq" id="WP_254014773.1">
    <property type="nucleotide sequence ID" value="NZ_JAMZMM010000465.1"/>
</dbReference>
<proteinExistence type="predicted"/>
<dbReference type="GO" id="GO:0004497">
    <property type="term" value="F:monooxygenase activity"/>
    <property type="evidence" value="ECO:0007669"/>
    <property type="project" value="UniProtKB-ARBA"/>
</dbReference>
<name>A0AAE3KQ00_9CYAN</name>
<evidence type="ECO:0000313" key="9">
    <source>
        <dbReference type="Proteomes" id="UP001204953"/>
    </source>
</evidence>
<dbReference type="AlphaFoldDB" id="A0AAE3KQ00"/>
<dbReference type="PROSITE" id="PS51296">
    <property type="entry name" value="RIESKE"/>
    <property type="match status" value="1"/>
</dbReference>
<dbReference type="GO" id="GO:0051537">
    <property type="term" value="F:2 iron, 2 sulfur cluster binding"/>
    <property type="evidence" value="ECO:0007669"/>
    <property type="project" value="UniProtKB-KW"/>
</dbReference>
<evidence type="ECO:0000313" key="8">
    <source>
        <dbReference type="EMBL" id="MCP2732045.1"/>
    </source>
</evidence>
<keyword evidence="2" id="KW-0479">Metal-binding</keyword>
<dbReference type="InterPro" id="IPR014349">
    <property type="entry name" value="Rieske_Fe-S_prot"/>
</dbReference>
<dbReference type="GO" id="GO:0046872">
    <property type="term" value="F:metal ion binding"/>
    <property type="evidence" value="ECO:0007669"/>
    <property type="project" value="UniProtKB-KW"/>
</dbReference>
<evidence type="ECO:0000256" key="2">
    <source>
        <dbReference type="ARBA" id="ARBA00022723"/>
    </source>
</evidence>
<dbReference type="CDD" id="cd03467">
    <property type="entry name" value="Rieske"/>
    <property type="match status" value="1"/>
</dbReference>
<dbReference type="InterPro" id="IPR036922">
    <property type="entry name" value="Rieske_2Fe-2S_sf"/>
</dbReference>
<organism evidence="8 9">
    <name type="scientific">Limnofasciculus baicalensis BBK-W-15</name>
    <dbReference type="NCBI Taxonomy" id="2699891"/>
    <lineage>
        <taxon>Bacteria</taxon>
        <taxon>Bacillati</taxon>
        <taxon>Cyanobacteriota</taxon>
        <taxon>Cyanophyceae</taxon>
        <taxon>Coleofasciculales</taxon>
        <taxon>Coleofasciculaceae</taxon>
        <taxon>Limnofasciculus</taxon>
        <taxon>Limnofasciculus baicalensis</taxon>
    </lineage>
</organism>
<dbReference type="GO" id="GO:0016020">
    <property type="term" value="C:membrane"/>
    <property type="evidence" value="ECO:0007669"/>
    <property type="project" value="InterPro"/>
</dbReference>
<evidence type="ECO:0000259" key="7">
    <source>
        <dbReference type="PROSITE" id="PS51296"/>
    </source>
</evidence>
<evidence type="ECO:0000256" key="6">
    <source>
        <dbReference type="ARBA" id="ARBA00034078"/>
    </source>
</evidence>
<evidence type="ECO:0000256" key="5">
    <source>
        <dbReference type="ARBA" id="ARBA00023157"/>
    </source>
</evidence>
<comment type="caution">
    <text evidence="8">The sequence shown here is derived from an EMBL/GenBank/DDBJ whole genome shotgun (WGS) entry which is preliminary data.</text>
</comment>
<dbReference type="InterPro" id="IPR005805">
    <property type="entry name" value="Rieske_Fe-S_prot_C"/>
</dbReference>
<dbReference type="Pfam" id="PF00355">
    <property type="entry name" value="Rieske"/>
    <property type="match status" value="1"/>
</dbReference>
<dbReference type="PROSITE" id="PS51257">
    <property type="entry name" value="PROKAR_LIPOPROTEIN"/>
    <property type="match status" value="1"/>
</dbReference>
<gene>
    <name evidence="8" type="ORF">NJ959_26810</name>
</gene>
<dbReference type="PANTHER" id="PTHR10134">
    <property type="entry name" value="CYTOCHROME B-C1 COMPLEX SUBUNIT RIESKE, MITOCHONDRIAL"/>
    <property type="match status" value="1"/>
</dbReference>
<feature type="domain" description="Rieske" evidence="7">
    <location>
        <begin position="46"/>
        <end position="143"/>
    </location>
</feature>
<keyword evidence="3" id="KW-0408">Iron</keyword>
<dbReference type="PRINTS" id="PR00162">
    <property type="entry name" value="RIESKE"/>
</dbReference>
<dbReference type="SUPFAM" id="SSF50022">
    <property type="entry name" value="ISP domain"/>
    <property type="match status" value="1"/>
</dbReference>
<protein>
    <submittedName>
        <fullName evidence="8">Ubiquinol-cytochrome c reductase iron-sulfur subunit</fullName>
    </submittedName>
</protein>
<dbReference type="InterPro" id="IPR017941">
    <property type="entry name" value="Rieske_2Fe-2S"/>
</dbReference>